<comment type="function">
    <text evidence="3">Required for maturation of 30S ribosomal subunits.</text>
</comment>
<evidence type="ECO:0000256" key="1">
    <source>
        <dbReference type="ARBA" id="ARBA00022490"/>
    </source>
</evidence>
<gene>
    <name evidence="3" type="primary">rimP</name>
    <name evidence="6" type="ORF">CXF42_10670</name>
</gene>
<dbReference type="GO" id="GO:0006412">
    <property type="term" value="P:translation"/>
    <property type="evidence" value="ECO:0007669"/>
    <property type="project" value="TreeGrafter"/>
</dbReference>
<evidence type="ECO:0000256" key="2">
    <source>
        <dbReference type="ARBA" id="ARBA00022517"/>
    </source>
</evidence>
<keyword evidence="7" id="KW-1185">Reference proteome</keyword>
<keyword evidence="2 3" id="KW-0690">Ribosome biogenesis</keyword>
<dbReference type="AlphaFoldDB" id="A0A3R8PIV8"/>
<dbReference type="SUPFAM" id="SSF75420">
    <property type="entry name" value="YhbC-like, N-terminal domain"/>
    <property type="match status" value="1"/>
</dbReference>
<evidence type="ECO:0000256" key="4">
    <source>
        <dbReference type="SAM" id="MobiDB-lite"/>
    </source>
</evidence>
<evidence type="ECO:0000313" key="6">
    <source>
        <dbReference type="EMBL" id="RRQ01709.1"/>
    </source>
</evidence>
<feature type="domain" description="Ribosome maturation factor RimP N-terminal" evidence="5">
    <location>
        <begin position="13"/>
        <end position="89"/>
    </location>
</feature>
<evidence type="ECO:0000259" key="5">
    <source>
        <dbReference type="Pfam" id="PF02576"/>
    </source>
</evidence>
<organism evidence="6 7">
    <name type="scientific">Corynebacterium bovis</name>
    <dbReference type="NCBI Taxonomy" id="36808"/>
    <lineage>
        <taxon>Bacteria</taxon>
        <taxon>Bacillati</taxon>
        <taxon>Actinomycetota</taxon>
        <taxon>Actinomycetes</taxon>
        <taxon>Mycobacteriales</taxon>
        <taxon>Corynebacteriaceae</taxon>
        <taxon>Corynebacterium</taxon>
    </lineage>
</organism>
<dbReference type="HAMAP" id="MF_01077">
    <property type="entry name" value="RimP"/>
    <property type="match status" value="1"/>
</dbReference>
<dbReference type="GO" id="GO:0005829">
    <property type="term" value="C:cytosol"/>
    <property type="evidence" value="ECO:0007669"/>
    <property type="project" value="TreeGrafter"/>
</dbReference>
<dbReference type="InterPro" id="IPR028989">
    <property type="entry name" value="RimP_N"/>
</dbReference>
<feature type="region of interest" description="Disordered" evidence="4">
    <location>
        <begin position="166"/>
        <end position="186"/>
    </location>
</feature>
<dbReference type="PANTHER" id="PTHR33867">
    <property type="entry name" value="RIBOSOME MATURATION FACTOR RIMP"/>
    <property type="match status" value="1"/>
</dbReference>
<name>A0A3R8PIV8_9CORY</name>
<comment type="subcellular location">
    <subcellularLocation>
        <location evidence="3">Cytoplasm</location>
    </subcellularLocation>
</comment>
<comment type="similarity">
    <text evidence="3">Belongs to the RimP family.</text>
</comment>
<dbReference type="Gene3D" id="3.30.300.70">
    <property type="entry name" value="RimP-like superfamily, N-terminal"/>
    <property type="match status" value="1"/>
</dbReference>
<dbReference type="RefSeq" id="WP_125174130.1">
    <property type="nucleotide sequence ID" value="NZ_JBHYBM010000278.1"/>
</dbReference>
<dbReference type="InterPro" id="IPR003728">
    <property type="entry name" value="Ribosome_maturation_RimP"/>
</dbReference>
<sequence length="186" mass="19600">MAFPTEQDLRSYLEPLAAEAGADVEYVTVTRAGAKSAVRVAVDGDPRPDLDRLEELSHRVSEAFDTAEERGDLSFGPGYTLEVTTPGVDMPLTQLRHWRRNVGRLVALPQGGGTVRVAGVAEGEDGPVHLILPGGKGTPPRVVARGLADVAGAVVEVEFSGAPAAERELIGRGPDDVDAAQPEDNK</sequence>
<dbReference type="EMBL" id="PQNQ01000055">
    <property type="protein sequence ID" value="RRQ01709.1"/>
    <property type="molecule type" value="Genomic_DNA"/>
</dbReference>
<reference evidence="6 7" key="1">
    <citation type="submission" date="2018-01" db="EMBL/GenBank/DDBJ databases">
        <title>Twenty Corynebacterium bovis Genomes.</title>
        <authorList>
            <person name="Gulvik C.A."/>
        </authorList>
    </citation>
    <scope>NUCLEOTIDE SEQUENCE [LARGE SCALE GENOMIC DNA]</scope>
    <source>
        <strain evidence="6 7">16-2004</strain>
    </source>
</reference>
<dbReference type="Pfam" id="PF02576">
    <property type="entry name" value="RimP_N"/>
    <property type="match status" value="1"/>
</dbReference>
<dbReference type="NCBIfam" id="NF000930">
    <property type="entry name" value="PRK00092.2-2"/>
    <property type="match status" value="1"/>
</dbReference>
<accession>A0A3R8PIV8</accession>
<proteinExistence type="inferred from homology"/>
<dbReference type="InterPro" id="IPR035956">
    <property type="entry name" value="RimP_N_sf"/>
</dbReference>
<evidence type="ECO:0000256" key="3">
    <source>
        <dbReference type="HAMAP-Rule" id="MF_01077"/>
    </source>
</evidence>
<comment type="caution">
    <text evidence="6">The sequence shown here is derived from an EMBL/GenBank/DDBJ whole genome shotgun (WGS) entry which is preliminary data.</text>
</comment>
<keyword evidence="1 3" id="KW-0963">Cytoplasm</keyword>
<dbReference type="PANTHER" id="PTHR33867:SF1">
    <property type="entry name" value="RIBOSOME MATURATION FACTOR RIMP"/>
    <property type="match status" value="1"/>
</dbReference>
<protein>
    <recommendedName>
        <fullName evidence="3">Ribosome maturation factor RimP</fullName>
    </recommendedName>
</protein>
<feature type="compositionally biased region" description="Basic and acidic residues" evidence="4">
    <location>
        <begin position="166"/>
        <end position="175"/>
    </location>
</feature>
<evidence type="ECO:0000313" key="7">
    <source>
        <dbReference type="Proteomes" id="UP000278422"/>
    </source>
</evidence>
<dbReference type="GO" id="GO:0000028">
    <property type="term" value="P:ribosomal small subunit assembly"/>
    <property type="evidence" value="ECO:0007669"/>
    <property type="project" value="TreeGrafter"/>
</dbReference>
<dbReference type="Proteomes" id="UP000278422">
    <property type="component" value="Unassembled WGS sequence"/>
</dbReference>